<dbReference type="GO" id="GO:0016236">
    <property type="term" value="P:macroautophagy"/>
    <property type="evidence" value="ECO:0007669"/>
    <property type="project" value="TreeGrafter"/>
</dbReference>
<dbReference type="InterPro" id="IPR000782">
    <property type="entry name" value="FAS1_domain"/>
</dbReference>
<feature type="domain" description="FAS1" evidence="3">
    <location>
        <begin position="19"/>
        <end position="167"/>
    </location>
</feature>
<evidence type="ECO:0000259" key="3">
    <source>
        <dbReference type="PROSITE" id="PS50213"/>
    </source>
</evidence>
<feature type="signal peptide" evidence="2">
    <location>
        <begin position="1"/>
        <end position="17"/>
    </location>
</feature>
<dbReference type="PANTHER" id="PTHR10900:SF77">
    <property type="entry name" value="FI19380P1"/>
    <property type="match status" value="1"/>
</dbReference>
<dbReference type="OrthoDB" id="286301at2759"/>
<gene>
    <name evidence="4" type="ORF">NA56DRAFT_550201</name>
</gene>
<dbReference type="Pfam" id="PF02469">
    <property type="entry name" value="Fasciclin"/>
    <property type="match status" value="2"/>
</dbReference>
<organism evidence="4 5">
    <name type="scientific">Hyaloscypha hepaticicola</name>
    <dbReference type="NCBI Taxonomy" id="2082293"/>
    <lineage>
        <taxon>Eukaryota</taxon>
        <taxon>Fungi</taxon>
        <taxon>Dikarya</taxon>
        <taxon>Ascomycota</taxon>
        <taxon>Pezizomycotina</taxon>
        <taxon>Leotiomycetes</taxon>
        <taxon>Helotiales</taxon>
        <taxon>Hyaloscyphaceae</taxon>
        <taxon>Hyaloscypha</taxon>
    </lineage>
</organism>
<dbReference type="EMBL" id="KZ613490">
    <property type="protein sequence ID" value="PMD19229.1"/>
    <property type="molecule type" value="Genomic_DNA"/>
</dbReference>
<evidence type="ECO:0000313" key="4">
    <source>
        <dbReference type="EMBL" id="PMD19229.1"/>
    </source>
</evidence>
<feature type="region of interest" description="Disordered" evidence="1">
    <location>
        <begin position="328"/>
        <end position="351"/>
    </location>
</feature>
<dbReference type="GO" id="GO:0000329">
    <property type="term" value="C:fungal-type vacuole membrane"/>
    <property type="evidence" value="ECO:0007669"/>
    <property type="project" value="TreeGrafter"/>
</dbReference>
<feature type="domain" description="FAS1" evidence="3">
    <location>
        <begin position="169"/>
        <end position="296"/>
    </location>
</feature>
<dbReference type="AlphaFoldDB" id="A0A2J6PYW0"/>
<dbReference type="InterPro" id="IPR050904">
    <property type="entry name" value="Adhesion/Biosynth-related"/>
</dbReference>
<evidence type="ECO:0000313" key="5">
    <source>
        <dbReference type="Proteomes" id="UP000235672"/>
    </source>
</evidence>
<dbReference type="InterPro" id="IPR036378">
    <property type="entry name" value="FAS1_dom_sf"/>
</dbReference>
<protein>
    <submittedName>
        <fullName evidence="4">Fasciclin-domain-containing protein</fullName>
    </submittedName>
</protein>
<reference evidence="4 5" key="1">
    <citation type="submission" date="2016-05" db="EMBL/GenBank/DDBJ databases">
        <title>A degradative enzymes factory behind the ericoid mycorrhizal symbiosis.</title>
        <authorList>
            <consortium name="DOE Joint Genome Institute"/>
            <person name="Martino E."/>
            <person name="Morin E."/>
            <person name="Grelet G."/>
            <person name="Kuo A."/>
            <person name="Kohler A."/>
            <person name="Daghino S."/>
            <person name="Barry K."/>
            <person name="Choi C."/>
            <person name="Cichocki N."/>
            <person name="Clum A."/>
            <person name="Copeland A."/>
            <person name="Hainaut M."/>
            <person name="Haridas S."/>
            <person name="Labutti K."/>
            <person name="Lindquist E."/>
            <person name="Lipzen A."/>
            <person name="Khouja H.-R."/>
            <person name="Murat C."/>
            <person name="Ohm R."/>
            <person name="Olson A."/>
            <person name="Spatafora J."/>
            <person name="Veneault-Fourrey C."/>
            <person name="Henrissat B."/>
            <person name="Grigoriev I."/>
            <person name="Martin F."/>
            <person name="Perotto S."/>
        </authorList>
    </citation>
    <scope>NUCLEOTIDE SEQUENCE [LARGE SCALE GENOMIC DNA]</scope>
    <source>
        <strain evidence="4 5">UAMH 7357</strain>
    </source>
</reference>
<dbReference type="PROSITE" id="PS50213">
    <property type="entry name" value="FAS1"/>
    <property type="match status" value="2"/>
</dbReference>
<dbReference type="STRING" id="1745343.A0A2J6PYW0"/>
<keyword evidence="2" id="KW-0732">Signal</keyword>
<feature type="non-terminal residue" evidence="4">
    <location>
        <position position="375"/>
    </location>
</feature>
<dbReference type="FunFam" id="2.30.180.10:FF:000032">
    <property type="entry name" value="Fasciclin domain-containing protein, putative"/>
    <property type="match status" value="1"/>
</dbReference>
<accession>A0A2J6PYW0</accession>
<feature type="chain" id="PRO_5014458444" evidence="2">
    <location>
        <begin position="18"/>
        <end position="375"/>
    </location>
</feature>
<dbReference type="Gene3D" id="2.30.180.10">
    <property type="entry name" value="FAS1 domain"/>
    <property type="match status" value="2"/>
</dbReference>
<name>A0A2J6PYW0_9HELO</name>
<keyword evidence="5" id="KW-1185">Reference proteome</keyword>
<dbReference type="SUPFAM" id="SSF82153">
    <property type="entry name" value="FAS1 domain"/>
    <property type="match status" value="2"/>
</dbReference>
<sequence length="375" mass="37162">MQLKNLLPLALGAVASAQTLNLTQLLASQSSLSNLTSLLSGYPSLVSALGSATGITILAPNNAAFSTFLSSTAGKAAASNSGLVEALLTYHVVNGTYPASAFKTTPAFVPTLLTNTTYANVTGGQRVEGLLNGTSVEIFSGLLSESTVVTADLNFTGGVLHIIDTVLTIPESDSATAVAANLTALAGALTTANLVSTVDALSDITIFAPSNAAFAAIGSAVGTLSPAQLTQILTYHVVPGTVGYSSLLSNTTLKTVNGASLTITIENGSIFVNSAKVIVPNVLVANGVVHVIDQVLNPNNTAATPNPTTTTAAFSGASSASGVPFTSGVTQSGTVTTPSPSSVPSSSRSSGAAAGVRVLPTGVVEMGALLGGAVV</sequence>
<dbReference type="Proteomes" id="UP000235672">
    <property type="component" value="Unassembled WGS sequence"/>
</dbReference>
<evidence type="ECO:0000256" key="2">
    <source>
        <dbReference type="SAM" id="SignalP"/>
    </source>
</evidence>
<proteinExistence type="predicted"/>
<evidence type="ECO:0000256" key="1">
    <source>
        <dbReference type="SAM" id="MobiDB-lite"/>
    </source>
</evidence>
<dbReference type="SMART" id="SM00554">
    <property type="entry name" value="FAS1"/>
    <property type="match status" value="2"/>
</dbReference>
<dbReference type="PANTHER" id="PTHR10900">
    <property type="entry name" value="PERIOSTIN-RELATED"/>
    <property type="match status" value="1"/>
</dbReference>